<dbReference type="AlphaFoldDB" id="A8Q1E5"/>
<dbReference type="PANTHER" id="PTHR28538">
    <property type="entry name" value="INTEGRAL INNER NUCLEAR MEMBRANE PROTEIN IMA1"/>
    <property type="match status" value="1"/>
</dbReference>
<dbReference type="Proteomes" id="UP000008837">
    <property type="component" value="Unassembled WGS sequence"/>
</dbReference>
<dbReference type="GO" id="GO:0034992">
    <property type="term" value="C:microtubule organizing center attachment site"/>
    <property type="evidence" value="ECO:0007669"/>
    <property type="project" value="TreeGrafter"/>
</dbReference>
<dbReference type="RefSeq" id="XP_001730776.1">
    <property type="nucleotide sequence ID" value="XM_001730724.1"/>
</dbReference>
<dbReference type="KEGG" id="mgl:MGL_1775"/>
<keyword evidence="2 6" id="KW-0812">Transmembrane</keyword>
<sequence>MRRAWNWRRGKTAEATCHFCGTKSILVPPYGDACTARVAQTSSPVRLSSGTRARWFCSACESWNHTDAQGHIMDLYERPMWDASVNRSQLATTPTRTTSMNADEPVFCRKCLANQTLVTNLLASYLPDDDGNGNGSQDSVADDERMRAFPSYKRSLEERYPMVCATCSARAKSIIQAKDQQIQRASLDEWLVRRHVPATPVYTPRGVWRWRCEQSWWFLAHSLGLCIPLCTNDLMVAALSCLPPGPYDPCWLRAQLYRARDVRMYSHGTWRWTLVNISVWLARIAQYVGTMRTNSCAFLAWASSGTQVIALCYAYHVRHVTTEAPISLVSHDVPTQHGDTRKDPLAAMSLSDDRCPQAPLDSLLEHTKVPDTEAMDVEPMDIPTIEMGPQRFGGGRMASGLEDLFGSALSLATTETGSHGAVQDSSDSKKQSLIVLGMILGAAVVTGVLAIVIAIQGHVPWKRGLDARLGST</sequence>
<keyword evidence="9" id="KW-1185">Reference proteome</keyword>
<keyword evidence="4 6" id="KW-0472">Membrane</keyword>
<accession>A8Q1E5</accession>
<proteinExistence type="predicted"/>
<dbReference type="GO" id="GO:0034506">
    <property type="term" value="C:chromosome, centromeric core domain"/>
    <property type="evidence" value="ECO:0007669"/>
    <property type="project" value="TreeGrafter"/>
</dbReference>
<name>A8Q1E5_MALGO</name>
<evidence type="ECO:0000259" key="7">
    <source>
        <dbReference type="Pfam" id="PF09779"/>
    </source>
</evidence>
<dbReference type="VEuPathDB" id="FungiDB:MGL_1775"/>
<reference evidence="8 9" key="1">
    <citation type="journal article" date="2007" name="Proc. Natl. Acad. Sci. U.S.A.">
        <title>Dandruff-associated Malassezia genomes reveal convergent and divergent virulence traits shared with plant and human fungal pathogens.</title>
        <authorList>
            <person name="Xu J."/>
            <person name="Saunders C.W."/>
            <person name="Hu P."/>
            <person name="Grant R.A."/>
            <person name="Boekhout T."/>
            <person name="Kuramae E.E."/>
            <person name="Kronstad J.W."/>
            <person name="Deangelis Y.M."/>
            <person name="Reeder N.L."/>
            <person name="Johnstone K.R."/>
            <person name="Leland M."/>
            <person name="Fieno A.M."/>
            <person name="Begley W.M."/>
            <person name="Sun Y."/>
            <person name="Lacey M.P."/>
            <person name="Chaudhary T."/>
            <person name="Keough T."/>
            <person name="Chu L."/>
            <person name="Sears R."/>
            <person name="Yuan B."/>
            <person name="Dawson T.L.Jr."/>
        </authorList>
    </citation>
    <scope>NUCLEOTIDE SEQUENCE [LARGE SCALE GENOMIC DNA]</scope>
    <source>
        <strain evidence="9">ATCC MYA-4612 / CBS 7966</strain>
    </source>
</reference>
<evidence type="ECO:0000256" key="5">
    <source>
        <dbReference type="ARBA" id="ARBA00023242"/>
    </source>
</evidence>
<evidence type="ECO:0000256" key="2">
    <source>
        <dbReference type="ARBA" id="ARBA00022692"/>
    </source>
</evidence>
<feature type="domain" description="Ima1 N-terminal" evidence="7">
    <location>
        <begin position="49"/>
        <end position="170"/>
    </location>
</feature>
<dbReference type="EMBL" id="AAYY01000006">
    <property type="protein sequence ID" value="EDP43562.1"/>
    <property type="molecule type" value="Genomic_DNA"/>
</dbReference>
<keyword evidence="5" id="KW-0539">Nucleus</keyword>
<dbReference type="OrthoDB" id="5966927at2759"/>
<dbReference type="PANTHER" id="PTHR28538:SF1">
    <property type="entry name" value="INTEGRAL INNER NUCLEAR MEMBRANE PROTEIN IMA1"/>
    <property type="match status" value="1"/>
</dbReference>
<dbReference type="GeneID" id="5855083"/>
<comment type="caution">
    <text evidence="8">The sequence shown here is derived from an EMBL/GenBank/DDBJ whole genome shotgun (WGS) entry which is preliminary data.</text>
</comment>
<dbReference type="Pfam" id="PF09779">
    <property type="entry name" value="Ima1_N"/>
    <property type="match status" value="1"/>
</dbReference>
<keyword evidence="3 6" id="KW-1133">Transmembrane helix</keyword>
<evidence type="ECO:0000256" key="1">
    <source>
        <dbReference type="ARBA" id="ARBA00004473"/>
    </source>
</evidence>
<dbReference type="InterPro" id="IPR018617">
    <property type="entry name" value="Ima1_N"/>
</dbReference>
<feature type="transmembrane region" description="Helical" evidence="6">
    <location>
        <begin position="433"/>
        <end position="455"/>
    </location>
</feature>
<evidence type="ECO:0000313" key="8">
    <source>
        <dbReference type="EMBL" id="EDP43562.1"/>
    </source>
</evidence>
<dbReference type="GO" id="GO:0044732">
    <property type="term" value="C:mitotic spindle pole body"/>
    <property type="evidence" value="ECO:0007669"/>
    <property type="project" value="TreeGrafter"/>
</dbReference>
<evidence type="ECO:0000256" key="3">
    <source>
        <dbReference type="ARBA" id="ARBA00022989"/>
    </source>
</evidence>
<comment type="subcellular location">
    <subcellularLocation>
        <location evidence="1">Nucleus inner membrane</location>
        <topology evidence="1">Multi-pass membrane protein</topology>
    </subcellularLocation>
</comment>
<dbReference type="OMA" id="ERPMWDA"/>
<gene>
    <name evidence="8" type="ORF">MGL_1775</name>
</gene>
<organism evidence="8 9">
    <name type="scientific">Malassezia globosa (strain ATCC MYA-4612 / CBS 7966)</name>
    <name type="common">Dandruff-associated fungus</name>
    <dbReference type="NCBI Taxonomy" id="425265"/>
    <lineage>
        <taxon>Eukaryota</taxon>
        <taxon>Fungi</taxon>
        <taxon>Dikarya</taxon>
        <taxon>Basidiomycota</taxon>
        <taxon>Ustilaginomycotina</taxon>
        <taxon>Malasseziomycetes</taxon>
        <taxon>Malasseziales</taxon>
        <taxon>Malasseziaceae</taxon>
        <taxon>Malassezia</taxon>
    </lineage>
</organism>
<dbReference type="GO" id="GO:0071765">
    <property type="term" value="P:nuclear inner membrane organization"/>
    <property type="evidence" value="ECO:0007669"/>
    <property type="project" value="InterPro"/>
</dbReference>
<evidence type="ECO:0000313" key="9">
    <source>
        <dbReference type="Proteomes" id="UP000008837"/>
    </source>
</evidence>
<evidence type="ECO:0000256" key="6">
    <source>
        <dbReference type="SAM" id="Phobius"/>
    </source>
</evidence>
<dbReference type="GO" id="GO:0005637">
    <property type="term" value="C:nuclear inner membrane"/>
    <property type="evidence" value="ECO:0007669"/>
    <property type="project" value="UniProtKB-SubCell"/>
</dbReference>
<dbReference type="InParanoid" id="A8Q1E5"/>
<evidence type="ECO:0000256" key="4">
    <source>
        <dbReference type="ARBA" id="ARBA00023136"/>
    </source>
</evidence>
<protein>
    <recommendedName>
        <fullName evidence="7">Ima1 N-terminal domain-containing protein</fullName>
    </recommendedName>
</protein>
<dbReference type="InterPro" id="IPR042321">
    <property type="entry name" value="Ima1"/>
</dbReference>